<proteinExistence type="predicted"/>
<feature type="non-terminal residue" evidence="2">
    <location>
        <position position="1"/>
    </location>
</feature>
<name>A0A816GVN1_ADIRI</name>
<organism evidence="2 3">
    <name type="scientific">Adineta ricciae</name>
    <name type="common">Rotifer</name>
    <dbReference type="NCBI Taxonomy" id="249248"/>
    <lineage>
        <taxon>Eukaryota</taxon>
        <taxon>Metazoa</taxon>
        <taxon>Spiralia</taxon>
        <taxon>Gnathifera</taxon>
        <taxon>Rotifera</taxon>
        <taxon>Eurotatoria</taxon>
        <taxon>Bdelloidea</taxon>
        <taxon>Adinetida</taxon>
        <taxon>Adinetidae</taxon>
        <taxon>Adineta</taxon>
    </lineage>
</organism>
<feature type="compositionally biased region" description="Pro residues" evidence="1">
    <location>
        <begin position="48"/>
        <end position="61"/>
    </location>
</feature>
<dbReference type="AlphaFoldDB" id="A0A816GVN1"/>
<accession>A0A816GVN1</accession>
<feature type="region of interest" description="Disordered" evidence="1">
    <location>
        <begin position="33"/>
        <end position="61"/>
    </location>
</feature>
<dbReference type="Proteomes" id="UP000663828">
    <property type="component" value="Unassembled WGS sequence"/>
</dbReference>
<sequence length="61" mass="7140">RKVRRLEHARGDAKGWFYRPVVDHLTELEQKQAAERSEGYSAMMAPRELPPPRSWPNPPKD</sequence>
<comment type="caution">
    <text evidence="2">The sequence shown here is derived from an EMBL/GenBank/DDBJ whole genome shotgun (WGS) entry which is preliminary data.</text>
</comment>
<evidence type="ECO:0000256" key="1">
    <source>
        <dbReference type="SAM" id="MobiDB-lite"/>
    </source>
</evidence>
<gene>
    <name evidence="2" type="ORF">XAT740_LOCUS60454</name>
</gene>
<dbReference type="EMBL" id="CAJNOR010014935">
    <property type="protein sequence ID" value="CAF1680475.1"/>
    <property type="molecule type" value="Genomic_DNA"/>
</dbReference>
<keyword evidence="3" id="KW-1185">Reference proteome</keyword>
<protein>
    <submittedName>
        <fullName evidence="2">Uncharacterized protein</fullName>
    </submittedName>
</protein>
<reference evidence="2" key="1">
    <citation type="submission" date="2021-02" db="EMBL/GenBank/DDBJ databases">
        <authorList>
            <person name="Nowell W R."/>
        </authorList>
    </citation>
    <scope>NUCLEOTIDE SEQUENCE</scope>
</reference>
<evidence type="ECO:0000313" key="3">
    <source>
        <dbReference type="Proteomes" id="UP000663828"/>
    </source>
</evidence>
<evidence type="ECO:0000313" key="2">
    <source>
        <dbReference type="EMBL" id="CAF1680475.1"/>
    </source>
</evidence>